<protein>
    <submittedName>
        <fullName evidence="2">Uncharacterized protein</fullName>
    </submittedName>
</protein>
<name>X1SHK3_9ZZZZ</name>
<keyword evidence="1" id="KW-0812">Transmembrane</keyword>
<feature type="transmembrane region" description="Helical" evidence="1">
    <location>
        <begin position="9"/>
        <end position="26"/>
    </location>
</feature>
<reference evidence="2" key="1">
    <citation type="journal article" date="2014" name="Front. Microbiol.">
        <title>High frequency of phylogenetically diverse reductive dehalogenase-homologous genes in deep subseafloor sedimentary metagenomes.</title>
        <authorList>
            <person name="Kawai M."/>
            <person name="Futagami T."/>
            <person name="Toyoda A."/>
            <person name="Takaki Y."/>
            <person name="Nishi S."/>
            <person name="Hori S."/>
            <person name="Arai W."/>
            <person name="Tsubouchi T."/>
            <person name="Morono Y."/>
            <person name="Uchiyama I."/>
            <person name="Ito T."/>
            <person name="Fujiyama A."/>
            <person name="Inagaki F."/>
            <person name="Takami H."/>
        </authorList>
    </citation>
    <scope>NUCLEOTIDE SEQUENCE</scope>
    <source>
        <strain evidence="2">Expedition CK06-06</strain>
    </source>
</reference>
<dbReference type="EMBL" id="BARW01019192">
    <property type="protein sequence ID" value="GAI92467.1"/>
    <property type="molecule type" value="Genomic_DNA"/>
</dbReference>
<evidence type="ECO:0000313" key="2">
    <source>
        <dbReference type="EMBL" id="GAI92467.1"/>
    </source>
</evidence>
<sequence>MKKWTPRDVIAVLVIAGAVYLLATGVNDKVGWSLVAIVAGYYGIDFTPWFKVGRNQTKKGEE</sequence>
<keyword evidence="1" id="KW-0472">Membrane</keyword>
<accession>X1SHK3</accession>
<dbReference type="AlphaFoldDB" id="X1SHK3"/>
<gene>
    <name evidence="2" type="ORF">S12H4_32697</name>
</gene>
<organism evidence="2">
    <name type="scientific">marine sediment metagenome</name>
    <dbReference type="NCBI Taxonomy" id="412755"/>
    <lineage>
        <taxon>unclassified sequences</taxon>
        <taxon>metagenomes</taxon>
        <taxon>ecological metagenomes</taxon>
    </lineage>
</organism>
<feature type="transmembrane region" description="Helical" evidence="1">
    <location>
        <begin position="32"/>
        <end position="50"/>
    </location>
</feature>
<evidence type="ECO:0000256" key="1">
    <source>
        <dbReference type="SAM" id="Phobius"/>
    </source>
</evidence>
<comment type="caution">
    <text evidence="2">The sequence shown here is derived from an EMBL/GenBank/DDBJ whole genome shotgun (WGS) entry which is preliminary data.</text>
</comment>
<proteinExistence type="predicted"/>
<keyword evidence="1" id="KW-1133">Transmembrane helix</keyword>